<dbReference type="InterPro" id="IPR017900">
    <property type="entry name" value="4Fe4S_Fe_S_CS"/>
</dbReference>
<dbReference type="GO" id="GO:0016491">
    <property type="term" value="F:oxidoreductase activity"/>
    <property type="evidence" value="ECO:0007669"/>
    <property type="project" value="UniProtKB-KW"/>
</dbReference>
<keyword evidence="1" id="KW-0004">4Fe-4S</keyword>
<protein>
    <submittedName>
        <fullName evidence="7">4Fe-4S dicluster domain-containing protein</fullName>
    </submittedName>
</protein>
<dbReference type="GO" id="GO:0005886">
    <property type="term" value="C:plasma membrane"/>
    <property type="evidence" value="ECO:0007669"/>
    <property type="project" value="TreeGrafter"/>
</dbReference>
<dbReference type="InterPro" id="IPR051460">
    <property type="entry name" value="HdrC_iron-sulfur_subunit"/>
</dbReference>
<evidence type="ECO:0000256" key="2">
    <source>
        <dbReference type="ARBA" id="ARBA00022723"/>
    </source>
</evidence>
<comment type="caution">
    <text evidence="7">The sequence shown here is derived from an EMBL/GenBank/DDBJ whole genome shotgun (WGS) entry which is preliminary data.</text>
</comment>
<dbReference type="GO" id="GO:0046872">
    <property type="term" value="F:metal ion binding"/>
    <property type="evidence" value="ECO:0007669"/>
    <property type="project" value="UniProtKB-KW"/>
</dbReference>
<dbReference type="SUPFAM" id="SSF46548">
    <property type="entry name" value="alpha-helical ferredoxin"/>
    <property type="match status" value="1"/>
</dbReference>
<accession>A0A9D2IMB5</accession>
<proteinExistence type="predicted"/>
<evidence type="ECO:0000256" key="5">
    <source>
        <dbReference type="ARBA" id="ARBA00023014"/>
    </source>
</evidence>
<dbReference type="PANTHER" id="PTHR43255:SF1">
    <property type="entry name" value="IRON-SULFUR-BINDING OXIDOREDUCTASE FADF-RELATED"/>
    <property type="match status" value="1"/>
</dbReference>
<reference evidence="7" key="2">
    <citation type="submission" date="2021-04" db="EMBL/GenBank/DDBJ databases">
        <authorList>
            <person name="Gilroy R."/>
        </authorList>
    </citation>
    <scope>NUCLEOTIDE SEQUENCE</scope>
    <source>
        <strain evidence="7">ChiHjej11B10-19426</strain>
    </source>
</reference>
<dbReference type="PANTHER" id="PTHR43255">
    <property type="entry name" value="IRON-SULFUR-BINDING OXIDOREDUCTASE FADF-RELATED-RELATED"/>
    <property type="match status" value="1"/>
</dbReference>
<gene>
    <name evidence="7" type="ORF">H9816_07115</name>
</gene>
<dbReference type="Pfam" id="PF13183">
    <property type="entry name" value="Fer4_8"/>
    <property type="match status" value="1"/>
</dbReference>
<reference evidence="7" key="1">
    <citation type="journal article" date="2021" name="PeerJ">
        <title>Extensive microbial diversity within the chicken gut microbiome revealed by metagenomics and culture.</title>
        <authorList>
            <person name="Gilroy R."/>
            <person name="Ravi A."/>
            <person name="Getino M."/>
            <person name="Pursley I."/>
            <person name="Horton D.L."/>
            <person name="Alikhan N.F."/>
            <person name="Baker D."/>
            <person name="Gharbi K."/>
            <person name="Hall N."/>
            <person name="Watson M."/>
            <person name="Adriaenssens E.M."/>
            <person name="Foster-Nyarko E."/>
            <person name="Jarju S."/>
            <person name="Secka A."/>
            <person name="Antonio M."/>
            <person name="Oren A."/>
            <person name="Chaudhuri R.R."/>
            <person name="La Ragione R."/>
            <person name="Hildebrand F."/>
            <person name="Pallen M.J."/>
        </authorList>
    </citation>
    <scope>NUCLEOTIDE SEQUENCE</scope>
    <source>
        <strain evidence="7">ChiHjej11B10-19426</strain>
    </source>
</reference>
<organism evidence="7 8">
    <name type="scientific">Candidatus Tidjanibacter faecipullorum</name>
    <dbReference type="NCBI Taxonomy" id="2838766"/>
    <lineage>
        <taxon>Bacteria</taxon>
        <taxon>Pseudomonadati</taxon>
        <taxon>Bacteroidota</taxon>
        <taxon>Bacteroidia</taxon>
        <taxon>Bacteroidales</taxon>
        <taxon>Rikenellaceae</taxon>
        <taxon>Tidjanibacter</taxon>
    </lineage>
</organism>
<dbReference type="EMBL" id="DXCC01000027">
    <property type="protein sequence ID" value="HIZ15660.1"/>
    <property type="molecule type" value="Genomic_DNA"/>
</dbReference>
<name>A0A9D2IMB5_9BACT</name>
<keyword evidence="4" id="KW-0408">Iron</keyword>
<dbReference type="Gene3D" id="1.10.1060.10">
    <property type="entry name" value="Alpha-helical ferredoxin"/>
    <property type="match status" value="1"/>
</dbReference>
<dbReference type="InterPro" id="IPR017896">
    <property type="entry name" value="4Fe4S_Fe-S-bd"/>
</dbReference>
<evidence type="ECO:0000256" key="3">
    <source>
        <dbReference type="ARBA" id="ARBA00023002"/>
    </source>
</evidence>
<keyword evidence="3" id="KW-0560">Oxidoreductase</keyword>
<dbReference type="InterPro" id="IPR009051">
    <property type="entry name" value="Helical_ferredxn"/>
</dbReference>
<feature type="domain" description="4Fe-4S ferredoxin-type" evidence="6">
    <location>
        <begin position="10"/>
        <end position="42"/>
    </location>
</feature>
<keyword evidence="5" id="KW-0411">Iron-sulfur</keyword>
<evidence type="ECO:0000256" key="4">
    <source>
        <dbReference type="ARBA" id="ARBA00023004"/>
    </source>
</evidence>
<dbReference type="PROSITE" id="PS51379">
    <property type="entry name" value="4FE4S_FER_2"/>
    <property type="match status" value="1"/>
</dbReference>
<evidence type="ECO:0000313" key="8">
    <source>
        <dbReference type="Proteomes" id="UP000824014"/>
    </source>
</evidence>
<sequence>MGKYYDMLMEDIRMREGMKACMNCGVCTAVCPAAEFYNYDPRQIVSTVQTQDDDAIERLLRSETIWYCGECMSCRPRCPRGNTPGYVIQALRTLSQKLGFFVESEKGRQQIALKRTVGDNILRTGYCLTPRLINPDLHQEQGPVWRWIYDNDKEVYGRFNPHYMEEGPGALRRISDDAMAEIRSIFEETGGAAFFDRIEECSDRKARELGFDGANDEYVMYTYTTNSDTHH</sequence>
<dbReference type="PROSITE" id="PS00198">
    <property type="entry name" value="4FE4S_FER_1"/>
    <property type="match status" value="1"/>
</dbReference>
<keyword evidence="2" id="KW-0479">Metal-binding</keyword>
<evidence type="ECO:0000313" key="7">
    <source>
        <dbReference type="EMBL" id="HIZ15660.1"/>
    </source>
</evidence>
<dbReference type="GO" id="GO:0051539">
    <property type="term" value="F:4 iron, 4 sulfur cluster binding"/>
    <property type="evidence" value="ECO:0007669"/>
    <property type="project" value="UniProtKB-KW"/>
</dbReference>
<dbReference type="AlphaFoldDB" id="A0A9D2IMB5"/>
<evidence type="ECO:0000259" key="6">
    <source>
        <dbReference type="PROSITE" id="PS51379"/>
    </source>
</evidence>
<dbReference type="Proteomes" id="UP000824014">
    <property type="component" value="Unassembled WGS sequence"/>
</dbReference>
<evidence type="ECO:0000256" key="1">
    <source>
        <dbReference type="ARBA" id="ARBA00022485"/>
    </source>
</evidence>